<evidence type="ECO:0008006" key="3">
    <source>
        <dbReference type="Google" id="ProtNLM"/>
    </source>
</evidence>
<dbReference type="InterPro" id="IPR016181">
    <property type="entry name" value="Acyl_CoA_acyltransferase"/>
</dbReference>
<evidence type="ECO:0000313" key="2">
    <source>
        <dbReference type="Proteomes" id="UP001600888"/>
    </source>
</evidence>
<dbReference type="Gene3D" id="3.40.630.30">
    <property type="match status" value="1"/>
</dbReference>
<dbReference type="Proteomes" id="UP001600888">
    <property type="component" value="Unassembled WGS sequence"/>
</dbReference>
<accession>A0ABR4FBT2</accession>
<organism evidence="1 2">
    <name type="scientific">Diaporthe vaccinii</name>
    <dbReference type="NCBI Taxonomy" id="105482"/>
    <lineage>
        <taxon>Eukaryota</taxon>
        <taxon>Fungi</taxon>
        <taxon>Dikarya</taxon>
        <taxon>Ascomycota</taxon>
        <taxon>Pezizomycotina</taxon>
        <taxon>Sordariomycetes</taxon>
        <taxon>Sordariomycetidae</taxon>
        <taxon>Diaporthales</taxon>
        <taxon>Diaporthaceae</taxon>
        <taxon>Diaporthe</taxon>
        <taxon>Diaporthe eres species complex</taxon>
    </lineage>
</organism>
<name>A0ABR4FBT2_9PEZI</name>
<dbReference type="PANTHER" id="PTHR42791:SF14">
    <property type="entry name" value="N-ACETYLTRANSFERASE DOMAIN-CONTAINING PROTEIN"/>
    <property type="match status" value="1"/>
</dbReference>
<protein>
    <recommendedName>
        <fullName evidence="3">N-acetyltransferase domain-containing protein</fullName>
    </recommendedName>
</protein>
<keyword evidence="2" id="KW-1185">Reference proteome</keyword>
<gene>
    <name evidence="1" type="ORF">FJTKL_10779</name>
</gene>
<dbReference type="InterPro" id="IPR052523">
    <property type="entry name" value="Trichothecene_AcTrans"/>
</dbReference>
<comment type="caution">
    <text evidence="1">The sequence shown here is derived from an EMBL/GenBank/DDBJ whole genome shotgun (WGS) entry which is preliminary data.</text>
</comment>
<sequence>MRISTCAVVIPVLQSQFCKMLVGRPVEHPDVTQCVKIRIDSLGSLVIGRPPPYPECSEDQEATIHRDIDSSPHVHHLKVIDPDDELEIMAYAKWEVYENGRPDLEELSQPMEESAQAIDQFGRLREVAHDYFCTRNGEKGKQPHLLLALLVTAPQHRQRGAGSMLVRWRIRAVREDRSSVLPTGL</sequence>
<dbReference type="SUPFAM" id="SSF55729">
    <property type="entry name" value="Acyl-CoA N-acyltransferases (Nat)"/>
    <property type="match status" value="1"/>
</dbReference>
<evidence type="ECO:0000313" key="1">
    <source>
        <dbReference type="EMBL" id="KAL2292134.1"/>
    </source>
</evidence>
<proteinExistence type="predicted"/>
<reference evidence="1 2" key="1">
    <citation type="submission" date="2024-03" db="EMBL/GenBank/DDBJ databases">
        <title>A high-quality draft genome sequence of Diaporthe vaccinii, a causative agent of upright dieback and viscid rot disease in cranberry plants.</title>
        <authorList>
            <person name="Sarrasin M."/>
            <person name="Lang B.F."/>
            <person name="Burger G."/>
        </authorList>
    </citation>
    <scope>NUCLEOTIDE SEQUENCE [LARGE SCALE GENOMIC DNA]</scope>
    <source>
        <strain evidence="1 2">IS7</strain>
    </source>
</reference>
<dbReference type="EMBL" id="JBAWTH010000004">
    <property type="protein sequence ID" value="KAL2292134.1"/>
    <property type="molecule type" value="Genomic_DNA"/>
</dbReference>
<dbReference type="PANTHER" id="PTHR42791">
    <property type="entry name" value="GNAT FAMILY ACETYLTRANSFERASE"/>
    <property type="match status" value="1"/>
</dbReference>